<dbReference type="EnsemblPlants" id="AUR62008864-RA">
    <property type="protein sequence ID" value="AUR62008864-RA:cds"/>
    <property type="gene ID" value="AUR62008864"/>
</dbReference>
<feature type="region of interest" description="Disordered" evidence="1">
    <location>
        <begin position="730"/>
        <end position="781"/>
    </location>
</feature>
<accession>A0A803LAH5</accession>
<dbReference type="Pfam" id="PF13456">
    <property type="entry name" value="RVT_3"/>
    <property type="match status" value="1"/>
</dbReference>
<dbReference type="GO" id="GO:0004523">
    <property type="term" value="F:RNA-DNA hybrid ribonuclease activity"/>
    <property type="evidence" value="ECO:0007669"/>
    <property type="project" value="InterPro"/>
</dbReference>
<dbReference type="InterPro" id="IPR002156">
    <property type="entry name" value="RNaseH_domain"/>
</dbReference>
<reference evidence="3" key="1">
    <citation type="journal article" date="2017" name="Nature">
        <title>The genome of Chenopodium quinoa.</title>
        <authorList>
            <person name="Jarvis D.E."/>
            <person name="Ho Y.S."/>
            <person name="Lightfoot D.J."/>
            <person name="Schmoeckel S.M."/>
            <person name="Li B."/>
            <person name="Borm T.J.A."/>
            <person name="Ohyanagi H."/>
            <person name="Mineta K."/>
            <person name="Michell C.T."/>
            <person name="Saber N."/>
            <person name="Kharbatia N.M."/>
            <person name="Rupper R.R."/>
            <person name="Sharp A.R."/>
            <person name="Dally N."/>
            <person name="Boughton B.A."/>
            <person name="Woo Y.H."/>
            <person name="Gao G."/>
            <person name="Schijlen E.G.W.M."/>
            <person name="Guo X."/>
            <person name="Momin A.A."/>
            <person name="Negrao S."/>
            <person name="Al-Babili S."/>
            <person name="Gehring C."/>
            <person name="Roessner U."/>
            <person name="Jung C."/>
            <person name="Murphy K."/>
            <person name="Arold S.T."/>
            <person name="Gojobori T."/>
            <person name="van der Linden C.G."/>
            <person name="van Loo E.N."/>
            <person name="Jellen E.N."/>
            <person name="Maughan P.J."/>
            <person name="Tester M."/>
        </authorList>
    </citation>
    <scope>NUCLEOTIDE SEQUENCE [LARGE SCALE GENOMIC DNA]</scope>
    <source>
        <strain evidence="3">cv. PI 614886</strain>
    </source>
</reference>
<evidence type="ECO:0000256" key="1">
    <source>
        <dbReference type="SAM" id="MobiDB-lite"/>
    </source>
</evidence>
<dbReference type="PROSITE" id="PS50181">
    <property type="entry name" value="FBOX"/>
    <property type="match status" value="1"/>
</dbReference>
<dbReference type="InterPro" id="IPR036397">
    <property type="entry name" value="RNaseH_sf"/>
</dbReference>
<feature type="region of interest" description="Disordered" evidence="1">
    <location>
        <begin position="351"/>
        <end position="372"/>
    </location>
</feature>
<dbReference type="InterPro" id="IPR001810">
    <property type="entry name" value="F-box_dom"/>
</dbReference>
<dbReference type="Pfam" id="PF00646">
    <property type="entry name" value="F-box"/>
    <property type="match status" value="1"/>
</dbReference>
<dbReference type="Pfam" id="PF13966">
    <property type="entry name" value="zf-RVT"/>
    <property type="match status" value="1"/>
</dbReference>
<dbReference type="Gene3D" id="3.80.10.10">
    <property type="entry name" value="Ribonuclease Inhibitor"/>
    <property type="match status" value="1"/>
</dbReference>
<dbReference type="InterPro" id="IPR036047">
    <property type="entry name" value="F-box-like_dom_sf"/>
</dbReference>
<dbReference type="AlphaFoldDB" id="A0A803LAH5"/>
<dbReference type="CDD" id="cd06222">
    <property type="entry name" value="RNase_H_like"/>
    <property type="match status" value="1"/>
</dbReference>
<dbReference type="Proteomes" id="UP000596660">
    <property type="component" value="Unplaced"/>
</dbReference>
<evidence type="ECO:0000313" key="4">
    <source>
        <dbReference type="Proteomes" id="UP000596660"/>
    </source>
</evidence>
<name>A0A803LAH5_CHEQI</name>
<feature type="domain" description="F-box" evidence="2">
    <location>
        <begin position="398"/>
        <end position="434"/>
    </location>
</feature>
<dbReference type="InterPro" id="IPR050232">
    <property type="entry name" value="FBL13/AtMIF1-like"/>
</dbReference>
<organism evidence="3 4">
    <name type="scientific">Chenopodium quinoa</name>
    <name type="common">Quinoa</name>
    <dbReference type="NCBI Taxonomy" id="63459"/>
    <lineage>
        <taxon>Eukaryota</taxon>
        <taxon>Viridiplantae</taxon>
        <taxon>Streptophyta</taxon>
        <taxon>Embryophyta</taxon>
        <taxon>Tracheophyta</taxon>
        <taxon>Spermatophyta</taxon>
        <taxon>Magnoliopsida</taxon>
        <taxon>eudicotyledons</taxon>
        <taxon>Gunneridae</taxon>
        <taxon>Pentapetalae</taxon>
        <taxon>Caryophyllales</taxon>
        <taxon>Chenopodiaceae</taxon>
        <taxon>Chenopodioideae</taxon>
        <taxon>Atripliceae</taxon>
        <taxon>Chenopodium</taxon>
    </lineage>
</organism>
<proteinExistence type="predicted"/>
<evidence type="ECO:0000313" key="3">
    <source>
        <dbReference type="EnsemblPlants" id="AUR62008864-RA:cds"/>
    </source>
</evidence>
<dbReference type="GO" id="GO:0003676">
    <property type="term" value="F:nucleic acid binding"/>
    <property type="evidence" value="ECO:0007669"/>
    <property type="project" value="InterPro"/>
</dbReference>
<dbReference type="PANTHER" id="PTHR31900:SF27">
    <property type="entry name" value="FBD DOMAIN-CONTAINING PROTEIN"/>
    <property type="match status" value="1"/>
</dbReference>
<dbReference type="PANTHER" id="PTHR31900">
    <property type="entry name" value="F-BOX/RNI SUPERFAMILY PROTEIN-RELATED"/>
    <property type="match status" value="1"/>
</dbReference>
<dbReference type="SUPFAM" id="SSF81383">
    <property type="entry name" value="F-box domain"/>
    <property type="match status" value="1"/>
</dbReference>
<reference evidence="3" key="2">
    <citation type="submission" date="2021-03" db="UniProtKB">
        <authorList>
            <consortium name="EnsemblPlants"/>
        </authorList>
    </citation>
    <scope>IDENTIFICATION</scope>
</reference>
<sequence>MHQHLTPEDAALAQGVPLSLRATRDIRFWGAADDGIFTTKSGYLVGRLSHIRGWELHFGSTAAVAWKRVWNIEGPPKLRNFLWRACTGPLATLGRLHQRHIRESGLCGCCGGGEESILHALFRCSNVKSMWDMSIFAGLLVDAPFSSFVDLLLWVISKVSKDELMLFVSMVWAAWAYRNSVVFGEPWNNRDIGVLGFTKLVGDYSKYMGAVTPPVRCVAAVSRSGWSPPATGWMRINVDTAVREGWGVGLGAVIRDDHGKIVAVMVRKMSTLVSVKMAEALAARMGVCLAKDLGVQQVDLECDSTFVVAAINKPRDGRAPEDLIFDDIVCLLIINEKNNLKEREFEEKNLRREKREEEQFDERENGNRENEKTLGKKNILMNNHNNLDLGHVQTMAEIDRISNLPDELISEIVSRLSVEEAATTCVSSKRWRDVFALITRLEFDHSCEYTLEQHNKFVDNALRACRSERITMFRLRILINQSYVPMEYKRVNHWMSFALSRGVKHLEVVAFLIDHDKLPLALFECQTLETLTLVLNVNFEVPSTYNLPNLKVLCLHFASFRDEDFITRLVSRSPLLERLDLLGIRECFQHINDVISAPFLTTLYINLLMFRENQRNTSKLLLDAPNLKYLDYSLSLESQYCIGDLNSLVGAKLNMPLNEVRLFRSMSNVRRLHLGSTCMKLNCAWSHSYHQVVLEMLHASPVLETIFFEPKGYCSKGKYRGYQKAHQIIQSRREQDDYDFNTTDSHSDADYDPTPPATAANTAGEATTAAANENPCWNSPKFPAKVGRGRRRFWKNRLKKEAAQGTRAMAI</sequence>
<dbReference type="SUPFAM" id="SSF52058">
    <property type="entry name" value="L domain-like"/>
    <property type="match status" value="1"/>
</dbReference>
<dbReference type="InterPro" id="IPR026960">
    <property type="entry name" value="RVT-Znf"/>
</dbReference>
<dbReference type="InterPro" id="IPR032675">
    <property type="entry name" value="LRR_dom_sf"/>
</dbReference>
<dbReference type="InterPro" id="IPR044730">
    <property type="entry name" value="RNase_H-like_dom_plant"/>
</dbReference>
<protein>
    <recommendedName>
        <fullName evidence="2">F-box domain-containing protein</fullName>
    </recommendedName>
</protein>
<evidence type="ECO:0000259" key="2">
    <source>
        <dbReference type="PROSITE" id="PS50181"/>
    </source>
</evidence>
<dbReference type="InterPro" id="IPR055411">
    <property type="entry name" value="LRR_FXL15/At3g58940/PEG3-like"/>
</dbReference>
<feature type="compositionally biased region" description="Low complexity" evidence="1">
    <location>
        <begin position="757"/>
        <end position="775"/>
    </location>
</feature>
<keyword evidence="4" id="KW-1185">Reference proteome</keyword>
<dbReference type="Gramene" id="AUR62008864-RA">
    <property type="protein sequence ID" value="AUR62008864-RA:cds"/>
    <property type="gene ID" value="AUR62008864"/>
</dbReference>
<dbReference type="Pfam" id="PF24758">
    <property type="entry name" value="LRR_At5g56370"/>
    <property type="match status" value="1"/>
</dbReference>
<dbReference type="Gene3D" id="3.30.420.10">
    <property type="entry name" value="Ribonuclease H-like superfamily/Ribonuclease H"/>
    <property type="match status" value="1"/>
</dbReference>